<evidence type="ECO:0000313" key="3">
    <source>
        <dbReference type="EMBL" id="KYO34874.1"/>
    </source>
</evidence>
<dbReference type="PANTHER" id="PTHR24093">
    <property type="entry name" value="CATION TRANSPORTING ATPASE"/>
    <property type="match status" value="1"/>
</dbReference>
<dbReference type="InterPro" id="IPR023299">
    <property type="entry name" value="ATPase_P-typ_cyto_dom_N"/>
</dbReference>
<comment type="subcellular location">
    <subcellularLocation>
        <location evidence="1">Endomembrane system</location>
        <topology evidence="1">Multi-pass membrane protein</topology>
    </subcellularLocation>
</comment>
<keyword evidence="4" id="KW-1185">Reference proteome</keyword>
<dbReference type="Gene3D" id="3.40.1110.10">
    <property type="entry name" value="Calcium-transporting ATPase, cytoplasmic domain N"/>
    <property type="match status" value="1"/>
</dbReference>
<dbReference type="PANTHER" id="PTHR24093:SF369">
    <property type="entry name" value="CALCIUM-TRANSPORTING ATPASE"/>
    <property type="match status" value="1"/>
</dbReference>
<organism evidence="3 4">
    <name type="scientific">Alligator mississippiensis</name>
    <name type="common">American alligator</name>
    <dbReference type="NCBI Taxonomy" id="8496"/>
    <lineage>
        <taxon>Eukaryota</taxon>
        <taxon>Metazoa</taxon>
        <taxon>Chordata</taxon>
        <taxon>Craniata</taxon>
        <taxon>Vertebrata</taxon>
        <taxon>Euteleostomi</taxon>
        <taxon>Archelosauria</taxon>
        <taxon>Archosauria</taxon>
        <taxon>Crocodylia</taxon>
        <taxon>Alligatoridae</taxon>
        <taxon>Alligatorinae</taxon>
        <taxon>Alligator</taxon>
    </lineage>
</organism>
<proteinExistence type="predicted"/>
<evidence type="ECO:0000256" key="2">
    <source>
        <dbReference type="ARBA" id="ARBA00022842"/>
    </source>
</evidence>
<name>A0A151NDK5_ALLMI</name>
<protein>
    <submittedName>
        <fullName evidence="3">Uncharacterized protein</fullName>
    </submittedName>
</protein>
<dbReference type="GO" id="GO:0005886">
    <property type="term" value="C:plasma membrane"/>
    <property type="evidence" value="ECO:0007669"/>
    <property type="project" value="TreeGrafter"/>
</dbReference>
<keyword evidence="2" id="KW-0460">Magnesium</keyword>
<dbReference type="Pfam" id="PF13246">
    <property type="entry name" value="Cation_ATPase"/>
    <property type="match status" value="1"/>
</dbReference>
<accession>A0A151NDK5</accession>
<dbReference type="GO" id="GO:0000166">
    <property type="term" value="F:nucleotide binding"/>
    <property type="evidence" value="ECO:0007669"/>
    <property type="project" value="InterPro"/>
</dbReference>
<sequence length="161" mass="17395">MTVVQAYVCDTHHHCLSSPGILPPTVLDLLVQAVAINSAYTSKVLDPCECMEAGVTGPHQQRYQDLSEAAEGLPRHVGNKTECALLGLVLGRDPEMARAAMHESALLKVYTFNSVRKAMSSVMWHPGGAGYCLYSKGAAEILLRRLPVIPSPYSNPEPTAH</sequence>
<gene>
    <name evidence="3" type="ORF">Y1Q_0017061</name>
</gene>
<dbReference type="AlphaFoldDB" id="A0A151NDK5"/>
<comment type="caution">
    <text evidence="3">The sequence shown here is derived from an EMBL/GenBank/DDBJ whole genome shotgun (WGS) entry which is preliminary data.</text>
</comment>
<evidence type="ECO:0000256" key="1">
    <source>
        <dbReference type="ARBA" id="ARBA00004127"/>
    </source>
</evidence>
<dbReference type="Proteomes" id="UP000050525">
    <property type="component" value="Unassembled WGS sequence"/>
</dbReference>
<dbReference type="GO" id="GO:0030165">
    <property type="term" value="F:PDZ domain binding"/>
    <property type="evidence" value="ECO:0007669"/>
    <property type="project" value="TreeGrafter"/>
</dbReference>
<dbReference type="GO" id="GO:0051480">
    <property type="term" value="P:regulation of cytosolic calcium ion concentration"/>
    <property type="evidence" value="ECO:0007669"/>
    <property type="project" value="TreeGrafter"/>
</dbReference>
<dbReference type="EMBL" id="AKHW03003281">
    <property type="protein sequence ID" value="KYO34874.1"/>
    <property type="molecule type" value="Genomic_DNA"/>
</dbReference>
<dbReference type="GO" id="GO:0012505">
    <property type="term" value="C:endomembrane system"/>
    <property type="evidence" value="ECO:0007669"/>
    <property type="project" value="UniProtKB-SubCell"/>
</dbReference>
<evidence type="ECO:0000313" key="4">
    <source>
        <dbReference type="Proteomes" id="UP000050525"/>
    </source>
</evidence>
<reference evidence="3 4" key="1">
    <citation type="journal article" date="2012" name="Genome Biol.">
        <title>Sequencing three crocodilian genomes to illuminate the evolution of archosaurs and amniotes.</title>
        <authorList>
            <person name="St John J.A."/>
            <person name="Braun E.L."/>
            <person name="Isberg S.R."/>
            <person name="Miles L.G."/>
            <person name="Chong A.Y."/>
            <person name="Gongora J."/>
            <person name="Dalzell P."/>
            <person name="Moran C."/>
            <person name="Bed'hom B."/>
            <person name="Abzhanov A."/>
            <person name="Burgess S.C."/>
            <person name="Cooksey A.M."/>
            <person name="Castoe T.A."/>
            <person name="Crawford N.G."/>
            <person name="Densmore L.D."/>
            <person name="Drew J.C."/>
            <person name="Edwards S.V."/>
            <person name="Faircloth B.C."/>
            <person name="Fujita M.K."/>
            <person name="Greenwold M.J."/>
            <person name="Hoffmann F.G."/>
            <person name="Howard J.M."/>
            <person name="Iguchi T."/>
            <person name="Janes D.E."/>
            <person name="Khan S.Y."/>
            <person name="Kohno S."/>
            <person name="de Koning A.J."/>
            <person name="Lance S.L."/>
            <person name="McCarthy F.M."/>
            <person name="McCormack J.E."/>
            <person name="Merchant M.E."/>
            <person name="Peterson D.G."/>
            <person name="Pollock D.D."/>
            <person name="Pourmand N."/>
            <person name="Raney B.J."/>
            <person name="Roessler K.A."/>
            <person name="Sanford J.R."/>
            <person name="Sawyer R.H."/>
            <person name="Schmidt C.J."/>
            <person name="Triplett E.W."/>
            <person name="Tuberville T.D."/>
            <person name="Venegas-Anaya M."/>
            <person name="Howard J.T."/>
            <person name="Jarvis E.D."/>
            <person name="Guillette L.J.Jr."/>
            <person name="Glenn T.C."/>
            <person name="Green R.E."/>
            <person name="Ray D.A."/>
        </authorList>
    </citation>
    <scope>NUCLEOTIDE SEQUENCE [LARGE SCALE GENOMIC DNA]</scope>
    <source>
        <strain evidence="3">KSC_2009_1</strain>
    </source>
</reference>
<dbReference type="GO" id="GO:0005388">
    <property type="term" value="F:P-type calcium transporter activity"/>
    <property type="evidence" value="ECO:0007669"/>
    <property type="project" value="TreeGrafter"/>
</dbReference>
<dbReference type="STRING" id="8496.A0A151NDK5"/>
<dbReference type="SUPFAM" id="SSF81660">
    <property type="entry name" value="Metal cation-transporting ATPase, ATP-binding domain N"/>
    <property type="match status" value="1"/>
</dbReference>